<organism evidence="1 2">
    <name type="scientific">Favolaschia claudopus</name>
    <dbReference type="NCBI Taxonomy" id="2862362"/>
    <lineage>
        <taxon>Eukaryota</taxon>
        <taxon>Fungi</taxon>
        <taxon>Dikarya</taxon>
        <taxon>Basidiomycota</taxon>
        <taxon>Agaricomycotina</taxon>
        <taxon>Agaricomycetes</taxon>
        <taxon>Agaricomycetidae</taxon>
        <taxon>Agaricales</taxon>
        <taxon>Marasmiineae</taxon>
        <taxon>Mycenaceae</taxon>
        <taxon>Favolaschia</taxon>
    </lineage>
</organism>
<dbReference type="EMBL" id="JAWWNJ010000046">
    <property type="protein sequence ID" value="KAK7018312.1"/>
    <property type="molecule type" value="Genomic_DNA"/>
</dbReference>
<evidence type="ECO:0000313" key="1">
    <source>
        <dbReference type="EMBL" id="KAK7018312.1"/>
    </source>
</evidence>
<evidence type="ECO:0000313" key="2">
    <source>
        <dbReference type="Proteomes" id="UP001362999"/>
    </source>
</evidence>
<dbReference type="AlphaFoldDB" id="A0AAW0AYK0"/>
<accession>A0AAW0AYK0</accession>
<proteinExistence type="predicted"/>
<name>A0AAW0AYK0_9AGAR</name>
<dbReference type="Proteomes" id="UP001362999">
    <property type="component" value="Unassembled WGS sequence"/>
</dbReference>
<keyword evidence="2" id="KW-1185">Reference proteome</keyword>
<reference evidence="1 2" key="1">
    <citation type="journal article" date="2024" name="J Genomics">
        <title>Draft genome sequencing and assembly of Favolaschia claudopus CIRM-BRFM 2984 isolated from oak limbs.</title>
        <authorList>
            <person name="Navarro D."/>
            <person name="Drula E."/>
            <person name="Chaduli D."/>
            <person name="Cazenave R."/>
            <person name="Ahrendt S."/>
            <person name="Wang J."/>
            <person name="Lipzen A."/>
            <person name="Daum C."/>
            <person name="Barry K."/>
            <person name="Grigoriev I.V."/>
            <person name="Favel A."/>
            <person name="Rosso M.N."/>
            <person name="Martin F."/>
        </authorList>
    </citation>
    <scope>NUCLEOTIDE SEQUENCE [LARGE SCALE GENOMIC DNA]</scope>
    <source>
        <strain evidence="1 2">CIRM-BRFM 2984</strain>
    </source>
</reference>
<sequence>MFQRVLARTKRLTENHFLDKPVHPVPHSMSQIEEFSLDLISRKGFNMGAINGMLFASDVHLPVVVPVMYNIGVDVEIATITDLFVHAWVAYCGLAHVVDMSNGIRTVFAHHGVVLDTPYTIFYTPQKVAEPKNNSVATNKGRTPFRGNILVVKHTPEEAPLDVAEIEGPRITMLVRKQLEDGLLN</sequence>
<comment type="caution">
    <text evidence="1">The sequence shown here is derived from an EMBL/GenBank/DDBJ whole genome shotgun (WGS) entry which is preliminary data.</text>
</comment>
<gene>
    <name evidence="1" type="ORF">R3P38DRAFT_3200677</name>
</gene>
<protein>
    <submittedName>
        <fullName evidence="1">Uncharacterized protein</fullName>
    </submittedName>
</protein>